<accession>A0ABN3E0C9</accession>
<evidence type="ECO:0000313" key="5">
    <source>
        <dbReference type="Proteomes" id="UP001500305"/>
    </source>
</evidence>
<dbReference type="InterPro" id="IPR001107">
    <property type="entry name" value="Band_7"/>
</dbReference>
<feature type="transmembrane region" description="Helical" evidence="2">
    <location>
        <begin position="145"/>
        <end position="167"/>
    </location>
</feature>
<organism evidence="4 5">
    <name type="scientific">Kitasatospora cystarginea</name>
    <dbReference type="NCBI Taxonomy" id="58350"/>
    <lineage>
        <taxon>Bacteria</taxon>
        <taxon>Bacillati</taxon>
        <taxon>Actinomycetota</taxon>
        <taxon>Actinomycetes</taxon>
        <taxon>Kitasatosporales</taxon>
        <taxon>Streptomycetaceae</taxon>
        <taxon>Kitasatospora</taxon>
    </lineage>
</organism>
<protein>
    <submittedName>
        <fullName evidence="4">SPFH domain-containing protein</fullName>
    </submittedName>
</protein>
<keyword evidence="2" id="KW-1133">Transmembrane helix</keyword>
<dbReference type="Pfam" id="PF01145">
    <property type="entry name" value="Band_7"/>
    <property type="match status" value="1"/>
</dbReference>
<dbReference type="EMBL" id="BAAATR010000011">
    <property type="protein sequence ID" value="GAA2245832.1"/>
    <property type="molecule type" value="Genomic_DNA"/>
</dbReference>
<dbReference type="CDD" id="cd03402">
    <property type="entry name" value="SPFH_like_u2"/>
    <property type="match status" value="1"/>
</dbReference>
<reference evidence="4 5" key="1">
    <citation type="journal article" date="2019" name="Int. J. Syst. Evol. Microbiol.">
        <title>The Global Catalogue of Microorganisms (GCM) 10K type strain sequencing project: providing services to taxonomists for standard genome sequencing and annotation.</title>
        <authorList>
            <consortium name="The Broad Institute Genomics Platform"/>
            <consortium name="The Broad Institute Genome Sequencing Center for Infectious Disease"/>
            <person name="Wu L."/>
            <person name="Ma J."/>
        </authorList>
    </citation>
    <scope>NUCLEOTIDE SEQUENCE [LARGE SCALE GENOMIC DNA]</scope>
    <source>
        <strain evidence="4 5">JCM 7356</strain>
    </source>
</reference>
<comment type="caution">
    <text evidence="4">The sequence shown here is derived from an EMBL/GenBank/DDBJ whole genome shotgun (WGS) entry which is preliminary data.</text>
</comment>
<sequence>MDVTRDSSPRPDPRLPGRPEPPSGAAQFYRAVAEAAARPPTESGRKPAEDELDMADTLPLARYPAADGADRRRLAGPFASPSPLAGPFAAPSPLAGPAFTAQLADLAGPAVSSGPDALDETDTARRPPRSDQWPCEYRARAIPGWIALLVLLSSATALAVLLVRTGVLPRLPGLPDLRGGGQTGFGIAEWAAACAAGLIAASAACGLLANGGGQTRVLTRCGRYRGTVRRTGLVWVNPLLSRRVVDGRLRHWRSEPVDVTDRDGTPIVVRLLIVWRVKDTARAVMAVADHEQYLREQVHAVLTVTASALPCDSDSASGPALRDGEWFAGKLTRALAAEVAAVGIEVYSVQPLALDYAPEVAESMRRRRLADLDADLRTVLVDDAVEAATLAVRRLEHATARELDEAARRSLTEQLLVAFMAPAGVTAPVPGPAFRAERKEAKP</sequence>
<feature type="compositionally biased region" description="Basic and acidic residues" evidence="1">
    <location>
        <begin position="1"/>
        <end position="17"/>
    </location>
</feature>
<name>A0ABN3E0C9_9ACTN</name>
<dbReference type="Gene3D" id="3.30.479.30">
    <property type="entry name" value="Band 7 domain"/>
    <property type="match status" value="1"/>
</dbReference>
<keyword evidence="5" id="KW-1185">Reference proteome</keyword>
<dbReference type="SUPFAM" id="SSF117892">
    <property type="entry name" value="Band 7/SPFH domain"/>
    <property type="match status" value="1"/>
</dbReference>
<keyword evidence="2" id="KW-0812">Transmembrane</keyword>
<proteinExistence type="predicted"/>
<evidence type="ECO:0000313" key="4">
    <source>
        <dbReference type="EMBL" id="GAA2245832.1"/>
    </source>
</evidence>
<keyword evidence="2" id="KW-0472">Membrane</keyword>
<gene>
    <name evidence="4" type="ORF">GCM10010430_29690</name>
</gene>
<feature type="region of interest" description="Disordered" evidence="1">
    <location>
        <begin position="110"/>
        <end position="131"/>
    </location>
</feature>
<evidence type="ECO:0000256" key="2">
    <source>
        <dbReference type="SAM" id="Phobius"/>
    </source>
</evidence>
<evidence type="ECO:0000256" key="1">
    <source>
        <dbReference type="SAM" id="MobiDB-lite"/>
    </source>
</evidence>
<feature type="region of interest" description="Disordered" evidence="1">
    <location>
        <begin position="1"/>
        <end position="66"/>
    </location>
</feature>
<dbReference type="PANTHER" id="PTHR43446:SF1">
    <property type="entry name" value="BAND 7 DOMAIN-CONTAINING PROTEIN"/>
    <property type="match status" value="1"/>
</dbReference>
<feature type="transmembrane region" description="Helical" evidence="2">
    <location>
        <begin position="187"/>
        <end position="209"/>
    </location>
</feature>
<dbReference type="RefSeq" id="WP_344636825.1">
    <property type="nucleotide sequence ID" value="NZ_BAAATR010000011.1"/>
</dbReference>
<dbReference type="PANTHER" id="PTHR43446">
    <property type="entry name" value="MEMBRANE PROTEIN-RELATED"/>
    <property type="match status" value="1"/>
</dbReference>
<dbReference type="Proteomes" id="UP001500305">
    <property type="component" value="Unassembled WGS sequence"/>
</dbReference>
<feature type="domain" description="Band 7" evidence="3">
    <location>
        <begin position="213"/>
        <end position="374"/>
    </location>
</feature>
<evidence type="ECO:0000259" key="3">
    <source>
        <dbReference type="Pfam" id="PF01145"/>
    </source>
</evidence>
<dbReference type="InterPro" id="IPR036013">
    <property type="entry name" value="Band_7/SPFH_dom_sf"/>
</dbReference>